<keyword evidence="4" id="KW-1003">Cell membrane</keyword>
<feature type="transmembrane region" description="Helical" evidence="9">
    <location>
        <begin position="361"/>
        <end position="380"/>
    </location>
</feature>
<gene>
    <name evidence="11" type="ORF">EDB81DRAFT_661635</name>
</gene>
<dbReference type="CDD" id="cd17323">
    <property type="entry name" value="MFS_Tpo1_MDR_like"/>
    <property type="match status" value="1"/>
</dbReference>
<dbReference type="Pfam" id="PF07690">
    <property type="entry name" value="MFS_1"/>
    <property type="match status" value="1"/>
</dbReference>
<reference evidence="11" key="1">
    <citation type="journal article" date="2021" name="Nat. Commun.">
        <title>Genetic determinants of endophytism in the Arabidopsis root mycobiome.</title>
        <authorList>
            <person name="Mesny F."/>
            <person name="Miyauchi S."/>
            <person name="Thiergart T."/>
            <person name="Pickel B."/>
            <person name="Atanasova L."/>
            <person name="Karlsson M."/>
            <person name="Huettel B."/>
            <person name="Barry K.W."/>
            <person name="Haridas S."/>
            <person name="Chen C."/>
            <person name="Bauer D."/>
            <person name="Andreopoulos W."/>
            <person name="Pangilinan J."/>
            <person name="LaButti K."/>
            <person name="Riley R."/>
            <person name="Lipzen A."/>
            <person name="Clum A."/>
            <person name="Drula E."/>
            <person name="Henrissat B."/>
            <person name="Kohler A."/>
            <person name="Grigoriev I.V."/>
            <person name="Martin F.M."/>
            <person name="Hacquard S."/>
        </authorList>
    </citation>
    <scope>NUCLEOTIDE SEQUENCE</scope>
    <source>
        <strain evidence="11">MPI-CAGE-AT-0147</strain>
    </source>
</reference>
<dbReference type="GO" id="GO:0042908">
    <property type="term" value="P:xenobiotic transport"/>
    <property type="evidence" value="ECO:0007669"/>
    <property type="project" value="UniProtKB-ARBA"/>
</dbReference>
<evidence type="ECO:0000256" key="7">
    <source>
        <dbReference type="ARBA" id="ARBA00023136"/>
    </source>
</evidence>
<dbReference type="Proteomes" id="UP000738349">
    <property type="component" value="Unassembled WGS sequence"/>
</dbReference>
<accession>A0A9P9DZ17</accession>
<keyword evidence="5 9" id="KW-0812">Transmembrane</keyword>
<dbReference type="PROSITE" id="PS50850">
    <property type="entry name" value="MFS"/>
    <property type="match status" value="1"/>
</dbReference>
<keyword evidence="6 9" id="KW-1133">Transmembrane helix</keyword>
<evidence type="ECO:0000256" key="2">
    <source>
        <dbReference type="ARBA" id="ARBA00004236"/>
    </source>
</evidence>
<dbReference type="GO" id="GO:0005886">
    <property type="term" value="C:plasma membrane"/>
    <property type="evidence" value="ECO:0007669"/>
    <property type="project" value="UniProtKB-SubCell"/>
</dbReference>
<feature type="transmembrane region" description="Helical" evidence="9">
    <location>
        <begin position="386"/>
        <end position="413"/>
    </location>
</feature>
<feature type="domain" description="Major facilitator superfamily (MFS) profile" evidence="10">
    <location>
        <begin position="46"/>
        <end position="483"/>
    </location>
</feature>
<feature type="transmembrane region" description="Helical" evidence="9">
    <location>
        <begin position="77"/>
        <end position="101"/>
    </location>
</feature>
<evidence type="ECO:0000256" key="4">
    <source>
        <dbReference type="ARBA" id="ARBA00022475"/>
    </source>
</evidence>
<evidence type="ECO:0000256" key="9">
    <source>
        <dbReference type="SAM" id="Phobius"/>
    </source>
</evidence>
<keyword evidence="7 9" id="KW-0472">Membrane</keyword>
<feature type="transmembrane region" description="Helical" evidence="9">
    <location>
        <begin position="113"/>
        <end position="130"/>
    </location>
</feature>
<dbReference type="EMBL" id="JAGMUV010000018">
    <property type="protein sequence ID" value="KAH7129000.1"/>
    <property type="molecule type" value="Genomic_DNA"/>
</dbReference>
<comment type="similarity">
    <text evidence="3">Belongs to the major facilitator superfamily.</text>
</comment>
<keyword evidence="8" id="KW-0325">Glycoprotein</keyword>
<dbReference type="PANTHER" id="PTHR23502">
    <property type="entry name" value="MAJOR FACILITATOR SUPERFAMILY"/>
    <property type="match status" value="1"/>
</dbReference>
<feature type="transmembrane region" description="Helical" evidence="9">
    <location>
        <begin position="171"/>
        <end position="189"/>
    </location>
</feature>
<evidence type="ECO:0000259" key="10">
    <source>
        <dbReference type="PROSITE" id="PS50850"/>
    </source>
</evidence>
<evidence type="ECO:0000256" key="5">
    <source>
        <dbReference type="ARBA" id="ARBA00022692"/>
    </source>
</evidence>
<dbReference type="InterPro" id="IPR005829">
    <property type="entry name" value="Sugar_transporter_CS"/>
</dbReference>
<organism evidence="11 12">
    <name type="scientific">Dactylonectria macrodidyma</name>
    <dbReference type="NCBI Taxonomy" id="307937"/>
    <lineage>
        <taxon>Eukaryota</taxon>
        <taxon>Fungi</taxon>
        <taxon>Dikarya</taxon>
        <taxon>Ascomycota</taxon>
        <taxon>Pezizomycotina</taxon>
        <taxon>Sordariomycetes</taxon>
        <taxon>Hypocreomycetidae</taxon>
        <taxon>Hypocreales</taxon>
        <taxon>Nectriaceae</taxon>
        <taxon>Dactylonectria</taxon>
    </lineage>
</organism>
<dbReference type="GO" id="GO:0022857">
    <property type="term" value="F:transmembrane transporter activity"/>
    <property type="evidence" value="ECO:0007669"/>
    <property type="project" value="InterPro"/>
</dbReference>
<feature type="transmembrane region" description="Helical" evidence="9">
    <location>
        <begin position="454"/>
        <end position="474"/>
    </location>
</feature>
<keyword evidence="12" id="KW-1185">Reference proteome</keyword>
<dbReference type="InterPro" id="IPR011701">
    <property type="entry name" value="MFS"/>
</dbReference>
<comment type="subcellular location">
    <subcellularLocation>
        <location evidence="2">Cell membrane</location>
    </subcellularLocation>
    <subcellularLocation>
        <location evidence="1">Membrane</location>
        <topology evidence="1">Multi-pass membrane protein</topology>
    </subcellularLocation>
</comment>
<dbReference type="OrthoDB" id="3561359at2759"/>
<dbReference type="SUPFAM" id="SSF103473">
    <property type="entry name" value="MFS general substrate transporter"/>
    <property type="match status" value="1"/>
</dbReference>
<evidence type="ECO:0000313" key="11">
    <source>
        <dbReference type="EMBL" id="KAH7129000.1"/>
    </source>
</evidence>
<dbReference type="AlphaFoldDB" id="A0A9P9DZ17"/>
<feature type="transmembrane region" description="Helical" evidence="9">
    <location>
        <begin position="142"/>
        <end position="164"/>
    </location>
</feature>
<evidence type="ECO:0000256" key="3">
    <source>
        <dbReference type="ARBA" id="ARBA00008335"/>
    </source>
</evidence>
<dbReference type="PANTHER" id="PTHR23502:SF7">
    <property type="entry name" value="DRUG_PROTON ANTIPORTER YHK8-RELATED"/>
    <property type="match status" value="1"/>
</dbReference>
<evidence type="ECO:0000256" key="6">
    <source>
        <dbReference type="ARBA" id="ARBA00022989"/>
    </source>
</evidence>
<feature type="transmembrane region" description="Helical" evidence="9">
    <location>
        <begin position="270"/>
        <end position="295"/>
    </location>
</feature>
<dbReference type="InterPro" id="IPR020846">
    <property type="entry name" value="MFS_dom"/>
</dbReference>
<feature type="transmembrane region" description="Helical" evidence="9">
    <location>
        <begin position="315"/>
        <end position="335"/>
    </location>
</feature>
<dbReference type="PROSITE" id="PS00216">
    <property type="entry name" value="SUGAR_TRANSPORT_1"/>
    <property type="match status" value="1"/>
</dbReference>
<evidence type="ECO:0000313" key="12">
    <source>
        <dbReference type="Proteomes" id="UP000738349"/>
    </source>
</evidence>
<protein>
    <submittedName>
        <fullName evidence="11">Major facilitator superfamily domain-containing protein</fullName>
    </submittedName>
</protein>
<feature type="transmembrane region" description="Helical" evidence="9">
    <location>
        <begin position="47"/>
        <end position="65"/>
    </location>
</feature>
<feature type="transmembrane region" description="Helical" evidence="9">
    <location>
        <begin position="420"/>
        <end position="442"/>
    </location>
</feature>
<name>A0A9P9DZ17_9HYPO</name>
<dbReference type="GO" id="GO:0140115">
    <property type="term" value="P:export across plasma membrane"/>
    <property type="evidence" value="ECO:0007669"/>
    <property type="project" value="UniProtKB-ARBA"/>
</dbReference>
<feature type="transmembrane region" description="Helical" evidence="9">
    <location>
        <begin position="201"/>
        <end position="220"/>
    </location>
</feature>
<dbReference type="Gene3D" id="1.20.1250.20">
    <property type="entry name" value="MFS general substrate transporter like domains"/>
    <property type="match status" value="1"/>
</dbReference>
<evidence type="ECO:0000256" key="1">
    <source>
        <dbReference type="ARBA" id="ARBA00004141"/>
    </source>
</evidence>
<dbReference type="FunFam" id="1.20.1250.20:FF:000082">
    <property type="entry name" value="MFS multidrug transporter, putative"/>
    <property type="match status" value="1"/>
</dbReference>
<proteinExistence type="inferred from homology"/>
<evidence type="ECO:0000256" key="8">
    <source>
        <dbReference type="ARBA" id="ARBA00023180"/>
    </source>
</evidence>
<sequence length="492" mass="54862">MSHCLDIDALRVETVPKAYDDPFKVTLDDENDQFSPRNLPSLRKWRLVFTVCAAIICVTCTSSIYSTTYAQLNRGFAATKVTCALGLSTFVLGIALGGLITGPLSENFGRRRIYLVSWSMFMIWTIPSAVAQNMTTLITTRLFGGFFGSTFLSVAGGTVADIFAHDQLQKPMLFVSLAPFVGPACGPLVGGFINSHLHWRWTYYIILIWSSIILVAVALMPETFHPLICISKAQKLRMETSDHHYRASAEKKSTACRRTTSLVLLRPFQLLFLEPMCLCLNIYSAILLGILYIFFGTLPQIFRTNHGMNLWQSGLIFLAIIVGMLLGVATSPIWVRIRSWLISRHQIETGVSKRSEPEYRLPPMMAGGVLIPIGLFWFAWTTQESIHWIVPVLACLVFGLGVNLVFNGIFTFLVEAYSQFAASALASNSFATAFLAAAFPLVQIPMFDRLGFHWGISVLAFLTMAMIPFPWLFFKYGKSLRSKSRFATSSQG</sequence>
<dbReference type="InterPro" id="IPR036259">
    <property type="entry name" value="MFS_trans_sf"/>
</dbReference>
<comment type="caution">
    <text evidence="11">The sequence shown here is derived from an EMBL/GenBank/DDBJ whole genome shotgun (WGS) entry which is preliminary data.</text>
</comment>